<evidence type="ECO:0000256" key="5">
    <source>
        <dbReference type="ARBA" id="ARBA00022842"/>
    </source>
</evidence>
<organism evidence="8 9">
    <name type="scientific">Nocardia thailandica</name>
    <dbReference type="NCBI Taxonomy" id="257275"/>
    <lineage>
        <taxon>Bacteria</taxon>
        <taxon>Bacillati</taxon>
        <taxon>Actinomycetota</taxon>
        <taxon>Actinomycetes</taxon>
        <taxon>Mycobacteriales</taxon>
        <taxon>Nocardiaceae</taxon>
        <taxon>Nocardia</taxon>
    </lineage>
</organism>
<dbReference type="Proteomes" id="UP001601444">
    <property type="component" value="Unassembled WGS sequence"/>
</dbReference>
<evidence type="ECO:0000256" key="3">
    <source>
        <dbReference type="ARBA" id="ARBA00022723"/>
    </source>
</evidence>
<comment type="cofactor">
    <cofactor evidence="1">
        <name>Mn(2+)</name>
        <dbReference type="ChEBI" id="CHEBI:29035"/>
    </cofactor>
</comment>
<name>A0ABW6PUG5_9NOCA</name>
<keyword evidence="9" id="KW-1185">Reference proteome</keyword>
<comment type="cofactor">
    <cofactor evidence="2">
        <name>Mg(2+)</name>
        <dbReference type="ChEBI" id="CHEBI:18420"/>
    </cofactor>
</comment>
<evidence type="ECO:0000313" key="8">
    <source>
        <dbReference type="EMBL" id="MFF0546069.1"/>
    </source>
</evidence>
<dbReference type="SUPFAM" id="SSF55811">
    <property type="entry name" value="Nudix"/>
    <property type="match status" value="1"/>
</dbReference>
<dbReference type="RefSeq" id="WP_387702521.1">
    <property type="nucleotide sequence ID" value="NZ_JBIAMX010000018.1"/>
</dbReference>
<dbReference type="InterPro" id="IPR000086">
    <property type="entry name" value="NUDIX_hydrolase_dom"/>
</dbReference>
<proteinExistence type="predicted"/>
<dbReference type="PANTHER" id="PTHR12318">
    <property type="entry name" value="TESTOSTERONE-REGULATED PROTEIN RP2"/>
    <property type="match status" value="1"/>
</dbReference>
<dbReference type="InterPro" id="IPR015797">
    <property type="entry name" value="NUDIX_hydrolase-like_dom_sf"/>
</dbReference>
<keyword evidence="6" id="KW-0464">Manganese</keyword>
<keyword evidence="3" id="KW-0479">Metal-binding</keyword>
<dbReference type="PROSITE" id="PS51462">
    <property type="entry name" value="NUDIX"/>
    <property type="match status" value="1"/>
</dbReference>
<dbReference type="EMBL" id="JBIAMX010000018">
    <property type="protein sequence ID" value="MFF0546069.1"/>
    <property type="molecule type" value="Genomic_DNA"/>
</dbReference>
<dbReference type="GO" id="GO:0016787">
    <property type="term" value="F:hydrolase activity"/>
    <property type="evidence" value="ECO:0007669"/>
    <property type="project" value="UniProtKB-KW"/>
</dbReference>
<evidence type="ECO:0000313" key="9">
    <source>
        <dbReference type="Proteomes" id="UP001601444"/>
    </source>
</evidence>
<keyword evidence="5" id="KW-0460">Magnesium</keyword>
<protein>
    <submittedName>
        <fullName evidence="8">NUDIX hydrolase</fullName>
    </submittedName>
</protein>
<gene>
    <name evidence="8" type="ORF">ACFYTF_24840</name>
</gene>
<keyword evidence="4 8" id="KW-0378">Hydrolase</keyword>
<reference evidence="8 9" key="1">
    <citation type="submission" date="2024-10" db="EMBL/GenBank/DDBJ databases">
        <title>The Natural Products Discovery Center: Release of the First 8490 Sequenced Strains for Exploring Actinobacteria Biosynthetic Diversity.</title>
        <authorList>
            <person name="Kalkreuter E."/>
            <person name="Kautsar S.A."/>
            <person name="Yang D."/>
            <person name="Bader C.D."/>
            <person name="Teijaro C.N."/>
            <person name="Fluegel L."/>
            <person name="Davis C.M."/>
            <person name="Simpson J.R."/>
            <person name="Lauterbach L."/>
            <person name="Steele A.D."/>
            <person name="Gui C."/>
            <person name="Meng S."/>
            <person name="Li G."/>
            <person name="Viehrig K."/>
            <person name="Ye F."/>
            <person name="Su P."/>
            <person name="Kiefer A.F."/>
            <person name="Nichols A."/>
            <person name="Cepeda A.J."/>
            <person name="Yan W."/>
            <person name="Fan B."/>
            <person name="Jiang Y."/>
            <person name="Adhikari A."/>
            <person name="Zheng C.-J."/>
            <person name="Schuster L."/>
            <person name="Cowan T.M."/>
            <person name="Smanski M.J."/>
            <person name="Chevrette M.G."/>
            <person name="De Carvalho L.P.S."/>
            <person name="Shen B."/>
        </authorList>
    </citation>
    <scope>NUCLEOTIDE SEQUENCE [LARGE SCALE GENOMIC DNA]</scope>
    <source>
        <strain evidence="8 9">NPDC004045</strain>
    </source>
</reference>
<evidence type="ECO:0000256" key="4">
    <source>
        <dbReference type="ARBA" id="ARBA00022801"/>
    </source>
</evidence>
<sequence length="287" mass="30657">MSDPVNNTDSPEVPARDASTVILVRDSARGPEVFLQRRTGAMAFAAGMTVFPGGGVDPTDGVADIAWAGPDPAWWARRFATTEPVAKALVAAAVRETFEECGVLLAGPTADTVVADSTVYHEARGRLERRELSLAEFLAAEGLLLRADLLRPWANWITPKAEPRRYDTRFFVAVLPEGQLADGATTEAAQVSWRTAADALAAWRSGEHILLPPTWSQLDALLAYPDTAAVLAAEREIEPIMPHFHARIGRHPLSNFPGIERYFADLPDPAALSGATGPSAAGSATAP</sequence>
<dbReference type="CDD" id="cd18870">
    <property type="entry name" value="NUDIX_AcylCoAdiphos_Nudt19"/>
    <property type="match status" value="1"/>
</dbReference>
<comment type="caution">
    <text evidence="8">The sequence shown here is derived from an EMBL/GenBank/DDBJ whole genome shotgun (WGS) entry which is preliminary data.</text>
</comment>
<accession>A0ABW6PUG5</accession>
<dbReference type="Gene3D" id="3.90.79.10">
    <property type="entry name" value="Nucleoside Triphosphate Pyrophosphohydrolase"/>
    <property type="match status" value="1"/>
</dbReference>
<evidence type="ECO:0000256" key="1">
    <source>
        <dbReference type="ARBA" id="ARBA00001936"/>
    </source>
</evidence>
<feature type="domain" description="Nudix hydrolase" evidence="7">
    <location>
        <begin position="14"/>
        <end position="224"/>
    </location>
</feature>
<dbReference type="InterPro" id="IPR039121">
    <property type="entry name" value="NUDT19"/>
</dbReference>
<dbReference type="PANTHER" id="PTHR12318:SF0">
    <property type="entry name" value="ACYL-COENZYME A DIPHOSPHATASE NUDT19"/>
    <property type="match status" value="1"/>
</dbReference>
<evidence type="ECO:0000256" key="6">
    <source>
        <dbReference type="ARBA" id="ARBA00023211"/>
    </source>
</evidence>
<evidence type="ECO:0000259" key="7">
    <source>
        <dbReference type="PROSITE" id="PS51462"/>
    </source>
</evidence>
<evidence type="ECO:0000256" key="2">
    <source>
        <dbReference type="ARBA" id="ARBA00001946"/>
    </source>
</evidence>